<proteinExistence type="predicted"/>
<reference evidence="2 3" key="1">
    <citation type="submission" date="2019-05" db="EMBL/GenBank/DDBJ databases">
        <title>Another draft genome of Portunus trituberculatus and its Hox gene families provides insights of decapod evolution.</title>
        <authorList>
            <person name="Jeong J.-H."/>
            <person name="Song I."/>
            <person name="Kim S."/>
            <person name="Choi T."/>
            <person name="Kim D."/>
            <person name="Ryu S."/>
            <person name="Kim W."/>
        </authorList>
    </citation>
    <scope>NUCLEOTIDE SEQUENCE [LARGE SCALE GENOMIC DNA]</scope>
    <source>
        <tissue evidence="2">Muscle</tissue>
    </source>
</reference>
<dbReference type="Proteomes" id="UP000324222">
    <property type="component" value="Unassembled WGS sequence"/>
</dbReference>
<organism evidence="2 3">
    <name type="scientific">Portunus trituberculatus</name>
    <name type="common">Swimming crab</name>
    <name type="synonym">Neptunus trituberculatus</name>
    <dbReference type="NCBI Taxonomy" id="210409"/>
    <lineage>
        <taxon>Eukaryota</taxon>
        <taxon>Metazoa</taxon>
        <taxon>Ecdysozoa</taxon>
        <taxon>Arthropoda</taxon>
        <taxon>Crustacea</taxon>
        <taxon>Multicrustacea</taxon>
        <taxon>Malacostraca</taxon>
        <taxon>Eumalacostraca</taxon>
        <taxon>Eucarida</taxon>
        <taxon>Decapoda</taxon>
        <taxon>Pleocyemata</taxon>
        <taxon>Brachyura</taxon>
        <taxon>Eubrachyura</taxon>
        <taxon>Portunoidea</taxon>
        <taxon>Portunidae</taxon>
        <taxon>Portuninae</taxon>
        <taxon>Portunus</taxon>
    </lineage>
</organism>
<feature type="region of interest" description="Disordered" evidence="1">
    <location>
        <begin position="30"/>
        <end position="63"/>
    </location>
</feature>
<evidence type="ECO:0000313" key="3">
    <source>
        <dbReference type="Proteomes" id="UP000324222"/>
    </source>
</evidence>
<accession>A0A5B7F644</accession>
<keyword evidence="3" id="KW-1185">Reference proteome</keyword>
<evidence type="ECO:0000256" key="1">
    <source>
        <dbReference type="SAM" id="MobiDB-lite"/>
    </source>
</evidence>
<gene>
    <name evidence="2" type="ORF">E2C01_034113</name>
</gene>
<comment type="caution">
    <text evidence="2">The sequence shown here is derived from an EMBL/GenBank/DDBJ whole genome shotgun (WGS) entry which is preliminary data.</text>
</comment>
<sequence length="108" mass="11939">MTSPSETRGDLDQALCEGCASSHMHNQPEGTCHHHMPTHPHHATPHTTPYQHQQGNARGGSLTVLGSGTSILAPCHHHYFCCHSNREPQFSPAHTECHLCRASPRRQH</sequence>
<dbReference type="AlphaFoldDB" id="A0A5B7F644"/>
<feature type="compositionally biased region" description="Basic residues" evidence="1">
    <location>
        <begin position="33"/>
        <end position="44"/>
    </location>
</feature>
<protein>
    <submittedName>
        <fullName evidence="2">Uncharacterized protein</fullName>
    </submittedName>
</protein>
<name>A0A5B7F644_PORTR</name>
<dbReference type="EMBL" id="VSRR010004728">
    <property type="protein sequence ID" value="MPC40553.1"/>
    <property type="molecule type" value="Genomic_DNA"/>
</dbReference>
<evidence type="ECO:0000313" key="2">
    <source>
        <dbReference type="EMBL" id="MPC40553.1"/>
    </source>
</evidence>